<dbReference type="InterPro" id="IPR003811">
    <property type="entry name" value="G3P_acylTferase_PlsY"/>
</dbReference>
<keyword evidence="6 10" id="KW-0443">Lipid metabolism</keyword>
<keyword evidence="1 10" id="KW-1003">Cell membrane</keyword>
<dbReference type="EC" id="2.3.1.275" evidence="10"/>
<keyword evidence="2 10" id="KW-0444">Lipid biosynthesis</keyword>
<evidence type="ECO:0000256" key="5">
    <source>
        <dbReference type="ARBA" id="ARBA00022989"/>
    </source>
</evidence>
<evidence type="ECO:0000256" key="2">
    <source>
        <dbReference type="ARBA" id="ARBA00022516"/>
    </source>
</evidence>
<feature type="transmembrane region" description="Helical" evidence="10">
    <location>
        <begin position="6"/>
        <end position="24"/>
    </location>
</feature>
<dbReference type="SMART" id="SM01207">
    <property type="entry name" value="G3P_acyltransf"/>
    <property type="match status" value="1"/>
</dbReference>
<feature type="transmembrane region" description="Helical" evidence="10">
    <location>
        <begin position="117"/>
        <end position="143"/>
    </location>
</feature>
<protein>
    <recommendedName>
        <fullName evidence="10">Glycerol-3-phosphate acyltransferase</fullName>
    </recommendedName>
    <alternativeName>
        <fullName evidence="10">Acyl-PO4 G3P acyltransferase</fullName>
    </alternativeName>
    <alternativeName>
        <fullName evidence="10">Acyl-phosphate--glycerol-3-phosphate acyltransferase</fullName>
    </alternativeName>
    <alternativeName>
        <fullName evidence="10">G3P acyltransferase</fullName>
        <shortName evidence="10">GPAT</shortName>
        <ecNumber evidence="10">2.3.1.275</ecNumber>
    </alternativeName>
    <alternativeName>
        <fullName evidence="10">Lysophosphatidic acid synthase</fullName>
        <shortName evidence="10">LPA synthase</shortName>
    </alternativeName>
</protein>
<keyword evidence="7 10" id="KW-0472">Membrane</keyword>
<dbReference type="KEGG" id="dog:HP555_05010"/>
<proteinExistence type="inferred from homology"/>
<comment type="pathway">
    <text evidence="10">Lipid metabolism; phospholipid metabolism.</text>
</comment>
<dbReference type="GO" id="GO:0005886">
    <property type="term" value="C:plasma membrane"/>
    <property type="evidence" value="ECO:0007669"/>
    <property type="project" value="UniProtKB-SubCell"/>
</dbReference>
<evidence type="ECO:0000256" key="8">
    <source>
        <dbReference type="ARBA" id="ARBA00023209"/>
    </source>
</evidence>
<comment type="subcellular location">
    <subcellularLocation>
        <location evidence="10">Cell membrane</location>
        <topology evidence="10">Multi-pass membrane protein</topology>
    </subcellularLocation>
</comment>
<comment type="subunit">
    <text evidence="10">Probably interacts with PlsX.</text>
</comment>
<comment type="similarity">
    <text evidence="10">Belongs to the PlsY family.</text>
</comment>
<comment type="function">
    <text evidence="10">Catalyzes the transfer of an acyl group from acyl-phosphate (acyl-PO(4)) to glycerol-3-phosphate (G3P) to form lysophosphatidic acid (LPA). This enzyme utilizes acyl-phosphate as fatty acyl donor, but not acyl-CoA or acyl-ACP.</text>
</comment>
<dbReference type="AlphaFoldDB" id="A0A7T5VCG0"/>
<feature type="transmembrane region" description="Helical" evidence="10">
    <location>
        <begin position="55"/>
        <end position="78"/>
    </location>
</feature>
<keyword evidence="9 10" id="KW-1208">Phospholipid metabolism</keyword>
<dbReference type="Pfam" id="PF02660">
    <property type="entry name" value="G3P_acyltransf"/>
    <property type="match status" value="1"/>
</dbReference>
<keyword evidence="5 10" id="KW-1133">Transmembrane helix</keyword>
<name>A0A7T5VCG0_9BACT</name>
<keyword evidence="11" id="KW-0012">Acyltransferase</keyword>
<dbReference type="RefSeq" id="WP_199264088.1">
    <property type="nucleotide sequence ID" value="NZ_CP054140.1"/>
</dbReference>
<keyword evidence="4 10" id="KW-0812">Transmembrane</keyword>
<accession>A0A7T5VCG0</accession>
<keyword evidence="12" id="KW-1185">Reference proteome</keyword>
<evidence type="ECO:0000256" key="6">
    <source>
        <dbReference type="ARBA" id="ARBA00023098"/>
    </source>
</evidence>
<feature type="transmembrane region" description="Helical" evidence="10">
    <location>
        <begin position="155"/>
        <end position="180"/>
    </location>
</feature>
<evidence type="ECO:0000256" key="1">
    <source>
        <dbReference type="ARBA" id="ARBA00022475"/>
    </source>
</evidence>
<evidence type="ECO:0000256" key="9">
    <source>
        <dbReference type="ARBA" id="ARBA00023264"/>
    </source>
</evidence>
<sequence>MNTSALLYIVGSYLIGAIPFGLLLSRGSGIDIRSAGSKNIGATNVARLLGKKTGALTLGCDILKGFLPMWIITLLVQGQSGYEVILGSCGAALVSGHMFSVYLRFKGGKGVATALGIFLYLAPVAVLGCITVFACCVALSGFVSLGSLLGSLSMLLWLALLKAPGWKLWLAAFIVLMIWLKHWQNIGRLFSGTEKSWRKRDEP</sequence>
<comment type="catalytic activity">
    <reaction evidence="10">
        <text>an acyl phosphate + sn-glycerol 3-phosphate = a 1-acyl-sn-glycero-3-phosphate + phosphate</text>
        <dbReference type="Rhea" id="RHEA:34075"/>
        <dbReference type="ChEBI" id="CHEBI:43474"/>
        <dbReference type="ChEBI" id="CHEBI:57597"/>
        <dbReference type="ChEBI" id="CHEBI:57970"/>
        <dbReference type="ChEBI" id="CHEBI:59918"/>
        <dbReference type="EC" id="2.3.1.275"/>
    </reaction>
</comment>
<dbReference type="EMBL" id="CP054140">
    <property type="protein sequence ID" value="QQG65266.1"/>
    <property type="molecule type" value="Genomic_DNA"/>
</dbReference>
<organism evidence="11 12">
    <name type="scientific">Desulfobulbus oligotrophicus</name>
    <dbReference type="NCBI Taxonomy" id="1909699"/>
    <lineage>
        <taxon>Bacteria</taxon>
        <taxon>Pseudomonadati</taxon>
        <taxon>Thermodesulfobacteriota</taxon>
        <taxon>Desulfobulbia</taxon>
        <taxon>Desulfobulbales</taxon>
        <taxon>Desulfobulbaceae</taxon>
        <taxon>Desulfobulbus</taxon>
    </lineage>
</organism>
<dbReference type="PANTHER" id="PTHR30309">
    <property type="entry name" value="INNER MEMBRANE PROTEIN YGIH"/>
    <property type="match status" value="1"/>
</dbReference>
<dbReference type="GO" id="GO:0008654">
    <property type="term" value="P:phospholipid biosynthetic process"/>
    <property type="evidence" value="ECO:0007669"/>
    <property type="project" value="UniProtKB-UniRule"/>
</dbReference>
<feature type="transmembrane region" description="Helical" evidence="10">
    <location>
        <begin position="84"/>
        <end position="105"/>
    </location>
</feature>
<dbReference type="NCBIfam" id="TIGR00023">
    <property type="entry name" value="glycerol-3-phosphate 1-O-acyltransferase PlsY"/>
    <property type="match status" value="1"/>
</dbReference>
<gene>
    <name evidence="10 11" type="primary">plsY</name>
    <name evidence="11" type="ORF">HP555_05010</name>
</gene>
<keyword evidence="3 10" id="KW-0808">Transferase</keyword>
<dbReference type="GO" id="GO:0043772">
    <property type="term" value="F:acyl-phosphate glycerol-3-phosphate acyltransferase activity"/>
    <property type="evidence" value="ECO:0007669"/>
    <property type="project" value="UniProtKB-UniRule"/>
</dbReference>
<dbReference type="HAMAP" id="MF_01043">
    <property type="entry name" value="PlsY"/>
    <property type="match status" value="1"/>
</dbReference>
<keyword evidence="8 10" id="KW-0594">Phospholipid biosynthesis</keyword>
<evidence type="ECO:0000313" key="12">
    <source>
        <dbReference type="Proteomes" id="UP000596092"/>
    </source>
</evidence>
<dbReference type="Proteomes" id="UP000596092">
    <property type="component" value="Chromosome"/>
</dbReference>
<evidence type="ECO:0000256" key="10">
    <source>
        <dbReference type="HAMAP-Rule" id="MF_01043"/>
    </source>
</evidence>
<reference evidence="11 12" key="1">
    <citation type="submission" date="2020-05" db="EMBL/GenBank/DDBJ databases">
        <title>Complete genome of Desulfobulbus oligotrophicus.</title>
        <authorList>
            <person name="Podar M."/>
        </authorList>
    </citation>
    <scope>NUCLEOTIDE SEQUENCE [LARGE SCALE GENOMIC DNA]</scope>
    <source>
        <strain evidence="11 12">Prop6</strain>
    </source>
</reference>
<evidence type="ECO:0000256" key="7">
    <source>
        <dbReference type="ARBA" id="ARBA00023136"/>
    </source>
</evidence>
<evidence type="ECO:0000313" key="11">
    <source>
        <dbReference type="EMBL" id="QQG65266.1"/>
    </source>
</evidence>
<dbReference type="PANTHER" id="PTHR30309:SF0">
    <property type="entry name" value="GLYCEROL-3-PHOSPHATE ACYLTRANSFERASE-RELATED"/>
    <property type="match status" value="1"/>
</dbReference>
<dbReference type="UniPathway" id="UPA00085"/>
<evidence type="ECO:0000256" key="4">
    <source>
        <dbReference type="ARBA" id="ARBA00022692"/>
    </source>
</evidence>
<evidence type="ECO:0000256" key="3">
    <source>
        <dbReference type="ARBA" id="ARBA00022679"/>
    </source>
</evidence>